<gene>
    <name evidence="1" type="ORF">SAMN04488122_3909</name>
</gene>
<evidence type="ECO:0000313" key="1">
    <source>
        <dbReference type="EMBL" id="SEW50654.1"/>
    </source>
</evidence>
<dbReference type="STRING" id="29529.SAMN04488122_3909"/>
<dbReference type="Proteomes" id="UP000199310">
    <property type="component" value="Unassembled WGS sequence"/>
</dbReference>
<organism evidence="1 2">
    <name type="scientific">Chitinophaga arvensicola</name>
    <dbReference type="NCBI Taxonomy" id="29529"/>
    <lineage>
        <taxon>Bacteria</taxon>
        <taxon>Pseudomonadati</taxon>
        <taxon>Bacteroidota</taxon>
        <taxon>Chitinophagia</taxon>
        <taxon>Chitinophagales</taxon>
        <taxon>Chitinophagaceae</taxon>
        <taxon>Chitinophaga</taxon>
    </lineage>
</organism>
<reference evidence="2" key="1">
    <citation type="submission" date="2016-10" db="EMBL/GenBank/DDBJ databases">
        <authorList>
            <person name="Varghese N."/>
            <person name="Submissions S."/>
        </authorList>
    </citation>
    <scope>NUCLEOTIDE SEQUENCE [LARGE SCALE GENOMIC DNA]</scope>
    <source>
        <strain evidence="2">DSM 3695</strain>
    </source>
</reference>
<name>A0A1I0S632_9BACT</name>
<dbReference type="RefSeq" id="WP_089897286.1">
    <property type="nucleotide sequence ID" value="NZ_FOJG01000002.1"/>
</dbReference>
<keyword evidence="2" id="KW-1185">Reference proteome</keyword>
<dbReference type="AlphaFoldDB" id="A0A1I0S632"/>
<sequence>MENLEREMFADKLRVATSDYLIALHKLGVPIRNVSIDMFVPVGDLPAFGTTVNNIMLNNRLYGKVSKQIIIDFTNNNPVISGIITVHEQTPDHIPDMPPGF</sequence>
<proteinExistence type="predicted"/>
<accession>A0A1I0S632</accession>
<evidence type="ECO:0000313" key="2">
    <source>
        <dbReference type="Proteomes" id="UP000199310"/>
    </source>
</evidence>
<protein>
    <submittedName>
        <fullName evidence="1">Uncharacterized protein</fullName>
    </submittedName>
</protein>
<dbReference type="EMBL" id="FOJG01000002">
    <property type="protein sequence ID" value="SEW50654.1"/>
    <property type="molecule type" value="Genomic_DNA"/>
</dbReference>